<dbReference type="Proteomes" id="UP000238348">
    <property type="component" value="Chromosome"/>
</dbReference>
<dbReference type="Pfam" id="PF13416">
    <property type="entry name" value="SBP_bac_8"/>
    <property type="match status" value="1"/>
</dbReference>
<dbReference type="GO" id="GO:0042956">
    <property type="term" value="P:maltodextrin transmembrane transport"/>
    <property type="evidence" value="ECO:0007669"/>
    <property type="project" value="TreeGrafter"/>
</dbReference>
<name>A0A2L0EHR0_SORCE</name>
<dbReference type="OrthoDB" id="5516745at2"/>
<dbReference type="GO" id="GO:0055052">
    <property type="term" value="C:ATP-binding cassette (ABC) transporter complex, substrate-binding subunit-containing"/>
    <property type="evidence" value="ECO:0007669"/>
    <property type="project" value="TreeGrafter"/>
</dbReference>
<proteinExistence type="inferred from homology"/>
<protein>
    <recommendedName>
        <fullName evidence="6">Sugar ABC transporter substrate-binding protein</fullName>
    </recommendedName>
</protein>
<evidence type="ECO:0000256" key="1">
    <source>
        <dbReference type="ARBA" id="ARBA00008520"/>
    </source>
</evidence>
<dbReference type="Gene3D" id="3.40.190.10">
    <property type="entry name" value="Periplasmic binding protein-like II"/>
    <property type="match status" value="2"/>
</dbReference>
<evidence type="ECO:0008006" key="6">
    <source>
        <dbReference type="Google" id="ProtNLM"/>
    </source>
</evidence>
<organism evidence="4 5">
    <name type="scientific">Sorangium cellulosum</name>
    <name type="common">Polyangium cellulosum</name>
    <dbReference type="NCBI Taxonomy" id="56"/>
    <lineage>
        <taxon>Bacteria</taxon>
        <taxon>Pseudomonadati</taxon>
        <taxon>Myxococcota</taxon>
        <taxon>Polyangia</taxon>
        <taxon>Polyangiales</taxon>
        <taxon>Polyangiaceae</taxon>
        <taxon>Sorangium</taxon>
    </lineage>
</organism>
<dbReference type="PANTHER" id="PTHR30061:SF50">
    <property type="entry name" value="MALTOSE_MALTODEXTRIN-BINDING PERIPLASMIC PROTEIN"/>
    <property type="match status" value="1"/>
</dbReference>
<evidence type="ECO:0000256" key="2">
    <source>
        <dbReference type="ARBA" id="ARBA00022448"/>
    </source>
</evidence>
<dbReference type="EMBL" id="CP012673">
    <property type="protein sequence ID" value="AUX38823.1"/>
    <property type="molecule type" value="Genomic_DNA"/>
</dbReference>
<gene>
    <name evidence="4" type="ORF">SOCE26_002030</name>
</gene>
<reference evidence="4 5" key="1">
    <citation type="submission" date="2015-09" db="EMBL/GenBank/DDBJ databases">
        <title>Sorangium comparison.</title>
        <authorList>
            <person name="Zaburannyi N."/>
            <person name="Bunk B."/>
            <person name="Overmann J."/>
            <person name="Mueller R."/>
        </authorList>
    </citation>
    <scope>NUCLEOTIDE SEQUENCE [LARGE SCALE GENOMIC DNA]</scope>
    <source>
        <strain evidence="4 5">So ce26</strain>
    </source>
</reference>
<dbReference type="RefSeq" id="WP_159396531.1">
    <property type="nucleotide sequence ID" value="NZ_CP012673.1"/>
</dbReference>
<keyword evidence="3" id="KW-0732">Signal</keyword>
<evidence type="ECO:0000313" key="4">
    <source>
        <dbReference type="EMBL" id="AUX38823.1"/>
    </source>
</evidence>
<keyword evidence="2" id="KW-0813">Transport</keyword>
<dbReference type="SUPFAM" id="SSF53850">
    <property type="entry name" value="Periplasmic binding protein-like II"/>
    <property type="match status" value="1"/>
</dbReference>
<sequence>MTKRKRIVAAAAAVGVVSLALSLAYLVLRRAERDRGVDLELAQSVSADFGARVEELLKPYLKAQPGVRVRVTYRPRAAEEGLSGARGAHLVLRPFEPAEADKVAPLFAADYAVLAYDRSRVAEPPASFPDLVTQALALKAKGDVAYGLALPEETHPLLPFFSDVFWPAAPPHEANAAAKEAFTLLGDLRFTYGLSPHACTSDCAASLLAEGQVPFAVLGEWRIPELRRALGERLGVAPLPSLSRGGPPLRSVRRTYGVERAPALKDREASAADGVVAYLRGEGQKRVFAALGKLPLAEPPGAADGAAEAPAPAQVEEEGALRAPAVSVGWASVRAMEAALAPLWAEFADGRIGAEGAARALVEQVMEDSSSEGVNAQ</sequence>
<accession>A0A2L0EHR0</accession>
<dbReference type="GO" id="GO:0015768">
    <property type="term" value="P:maltose transport"/>
    <property type="evidence" value="ECO:0007669"/>
    <property type="project" value="TreeGrafter"/>
</dbReference>
<dbReference type="GO" id="GO:1901982">
    <property type="term" value="F:maltose binding"/>
    <property type="evidence" value="ECO:0007669"/>
    <property type="project" value="TreeGrafter"/>
</dbReference>
<comment type="similarity">
    <text evidence="1">Belongs to the bacterial solute-binding protein 1 family.</text>
</comment>
<evidence type="ECO:0000256" key="3">
    <source>
        <dbReference type="ARBA" id="ARBA00022729"/>
    </source>
</evidence>
<evidence type="ECO:0000313" key="5">
    <source>
        <dbReference type="Proteomes" id="UP000238348"/>
    </source>
</evidence>
<dbReference type="AlphaFoldDB" id="A0A2L0EHR0"/>
<dbReference type="InterPro" id="IPR006059">
    <property type="entry name" value="SBP"/>
</dbReference>
<dbReference type="PANTHER" id="PTHR30061">
    <property type="entry name" value="MALTOSE-BINDING PERIPLASMIC PROTEIN"/>
    <property type="match status" value="1"/>
</dbReference>